<dbReference type="RefSeq" id="XP_040790362.1">
    <property type="nucleotide sequence ID" value="XM_040931682.1"/>
</dbReference>
<organism evidence="1 2">
    <name type="scientific">Cucurbitaria berberidis CBS 394.84</name>
    <dbReference type="NCBI Taxonomy" id="1168544"/>
    <lineage>
        <taxon>Eukaryota</taxon>
        <taxon>Fungi</taxon>
        <taxon>Dikarya</taxon>
        <taxon>Ascomycota</taxon>
        <taxon>Pezizomycotina</taxon>
        <taxon>Dothideomycetes</taxon>
        <taxon>Pleosporomycetidae</taxon>
        <taxon>Pleosporales</taxon>
        <taxon>Pleosporineae</taxon>
        <taxon>Cucurbitariaceae</taxon>
        <taxon>Cucurbitaria</taxon>
    </lineage>
</organism>
<dbReference type="GeneID" id="63848934"/>
<reference evidence="1" key="1">
    <citation type="submission" date="2020-01" db="EMBL/GenBank/DDBJ databases">
        <authorList>
            <consortium name="DOE Joint Genome Institute"/>
            <person name="Haridas S."/>
            <person name="Albert R."/>
            <person name="Binder M."/>
            <person name="Bloem J."/>
            <person name="Labutti K."/>
            <person name="Salamov A."/>
            <person name="Andreopoulos B."/>
            <person name="Baker S.E."/>
            <person name="Barry K."/>
            <person name="Bills G."/>
            <person name="Bluhm B.H."/>
            <person name="Cannon C."/>
            <person name="Castanera R."/>
            <person name="Culley D.E."/>
            <person name="Daum C."/>
            <person name="Ezra D."/>
            <person name="Gonzalez J.B."/>
            <person name="Henrissat B."/>
            <person name="Kuo A."/>
            <person name="Liang C."/>
            <person name="Lipzen A."/>
            <person name="Lutzoni F."/>
            <person name="Magnuson J."/>
            <person name="Mondo S."/>
            <person name="Nolan M."/>
            <person name="Ohm R."/>
            <person name="Pangilinan J."/>
            <person name="Park H.-J."/>
            <person name="Ramirez L."/>
            <person name="Alfaro M."/>
            <person name="Sun H."/>
            <person name="Tritt A."/>
            <person name="Yoshinaga Y."/>
            <person name="Zwiers L.-H."/>
            <person name="Turgeon B.G."/>
            <person name="Goodwin S.B."/>
            <person name="Spatafora J.W."/>
            <person name="Crous P.W."/>
            <person name="Grigoriev I.V."/>
        </authorList>
    </citation>
    <scope>NUCLEOTIDE SEQUENCE</scope>
    <source>
        <strain evidence="1">CBS 394.84</strain>
    </source>
</reference>
<proteinExistence type="predicted"/>
<protein>
    <submittedName>
        <fullName evidence="1">Uncharacterized protein</fullName>
    </submittedName>
</protein>
<keyword evidence="2" id="KW-1185">Reference proteome</keyword>
<comment type="caution">
    <text evidence="1">The sequence shown here is derived from an EMBL/GenBank/DDBJ whole genome shotgun (WGS) entry which is preliminary data.</text>
</comment>
<evidence type="ECO:0000313" key="1">
    <source>
        <dbReference type="EMBL" id="KAF1847799.1"/>
    </source>
</evidence>
<dbReference type="Proteomes" id="UP000800039">
    <property type="component" value="Unassembled WGS sequence"/>
</dbReference>
<evidence type="ECO:0000313" key="2">
    <source>
        <dbReference type="Proteomes" id="UP000800039"/>
    </source>
</evidence>
<sequence>MFGPDMHSHTHPWMLSQISRYSVPELIAVYKDISTTMAFAYVPYYMMIRYRQTANLIEEYVERIGGSLTGVLLERSPMALAQDAVPDIIVQAPQQQVVRVQAPPPAPRVIHVPSPQPQVIIETVDHLGRVISRAPAPETPGSTTAIPSLPMIENGSANEVRASESENDRKYREWKERQGKLCYIIRPYSALSAFRIVP</sequence>
<accession>A0A9P4GLT3</accession>
<name>A0A9P4GLT3_9PLEO</name>
<gene>
    <name evidence="1" type="ORF">K460DRAFT_352879</name>
</gene>
<dbReference type="EMBL" id="ML976615">
    <property type="protein sequence ID" value="KAF1847799.1"/>
    <property type="molecule type" value="Genomic_DNA"/>
</dbReference>
<dbReference type="AlphaFoldDB" id="A0A9P4GLT3"/>